<name>A0A2P2PZL4_RHIMU</name>
<dbReference type="AlphaFoldDB" id="A0A2P2PZL4"/>
<organism evidence="1">
    <name type="scientific">Rhizophora mucronata</name>
    <name type="common">Asiatic mangrove</name>
    <dbReference type="NCBI Taxonomy" id="61149"/>
    <lineage>
        <taxon>Eukaryota</taxon>
        <taxon>Viridiplantae</taxon>
        <taxon>Streptophyta</taxon>
        <taxon>Embryophyta</taxon>
        <taxon>Tracheophyta</taxon>
        <taxon>Spermatophyta</taxon>
        <taxon>Magnoliopsida</taxon>
        <taxon>eudicotyledons</taxon>
        <taxon>Gunneridae</taxon>
        <taxon>Pentapetalae</taxon>
        <taxon>rosids</taxon>
        <taxon>fabids</taxon>
        <taxon>Malpighiales</taxon>
        <taxon>Rhizophoraceae</taxon>
        <taxon>Rhizophora</taxon>
    </lineage>
</organism>
<sequence>MFSPIISHCAQVRNQTGQ</sequence>
<dbReference type="EMBL" id="GGEC01079684">
    <property type="protein sequence ID" value="MBX60168.1"/>
    <property type="molecule type" value="Transcribed_RNA"/>
</dbReference>
<proteinExistence type="predicted"/>
<protein>
    <submittedName>
        <fullName evidence="1">Uncharacterized protein</fullName>
    </submittedName>
</protein>
<accession>A0A2P2PZL4</accession>
<reference evidence="1" key="1">
    <citation type="submission" date="2018-02" db="EMBL/GenBank/DDBJ databases">
        <title>Rhizophora mucronata_Transcriptome.</title>
        <authorList>
            <person name="Meera S.P."/>
            <person name="Sreeshan A."/>
            <person name="Augustine A."/>
        </authorList>
    </citation>
    <scope>NUCLEOTIDE SEQUENCE</scope>
    <source>
        <tissue evidence="1">Leaf</tissue>
    </source>
</reference>
<evidence type="ECO:0000313" key="1">
    <source>
        <dbReference type="EMBL" id="MBX60168.1"/>
    </source>
</evidence>